<organism evidence="2 3">
    <name type="scientific">Novipirellula artificiosorum</name>
    <dbReference type="NCBI Taxonomy" id="2528016"/>
    <lineage>
        <taxon>Bacteria</taxon>
        <taxon>Pseudomonadati</taxon>
        <taxon>Planctomycetota</taxon>
        <taxon>Planctomycetia</taxon>
        <taxon>Pirellulales</taxon>
        <taxon>Pirellulaceae</taxon>
        <taxon>Novipirellula</taxon>
    </lineage>
</organism>
<evidence type="ECO:0000313" key="3">
    <source>
        <dbReference type="Proteomes" id="UP000319143"/>
    </source>
</evidence>
<proteinExistence type="predicted"/>
<keyword evidence="3" id="KW-1185">Reference proteome</keyword>
<dbReference type="AlphaFoldDB" id="A0A5C6DKU9"/>
<protein>
    <submittedName>
        <fullName evidence="2">Uncharacterized protein</fullName>
    </submittedName>
</protein>
<sequence length="87" mass="9667">MLLAETYSQKRSGQPNSRPQRFVFGPVGWGGLAPPRGANVEKLRSWPRIVAQRRCGNPIRRKSDASHAQITGHPLTVLRASIYNESS</sequence>
<reference evidence="2 3" key="1">
    <citation type="submission" date="2019-02" db="EMBL/GenBank/DDBJ databases">
        <title>Deep-cultivation of Planctomycetes and their phenomic and genomic characterization uncovers novel biology.</title>
        <authorList>
            <person name="Wiegand S."/>
            <person name="Jogler M."/>
            <person name="Boedeker C."/>
            <person name="Pinto D."/>
            <person name="Vollmers J."/>
            <person name="Rivas-Marin E."/>
            <person name="Kohn T."/>
            <person name="Peeters S.H."/>
            <person name="Heuer A."/>
            <person name="Rast P."/>
            <person name="Oberbeckmann S."/>
            <person name="Bunk B."/>
            <person name="Jeske O."/>
            <person name="Meyerdierks A."/>
            <person name="Storesund J.E."/>
            <person name="Kallscheuer N."/>
            <person name="Luecker S."/>
            <person name="Lage O.M."/>
            <person name="Pohl T."/>
            <person name="Merkel B.J."/>
            <person name="Hornburger P."/>
            <person name="Mueller R.-W."/>
            <person name="Bruemmer F."/>
            <person name="Labrenz M."/>
            <person name="Spormann A.M."/>
            <person name="Op Den Camp H."/>
            <person name="Overmann J."/>
            <person name="Amann R."/>
            <person name="Jetten M.S.M."/>
            <person name="Mascher T."/>
            <person name="Medema M.H."/>
            <person name="Devos D.P."/>
            <person name="Kaster A.-K."/>
            <person name="Ovreas L."/>
            <person name="Rohde M."/>
            <person name="Galperin M.Y."/>
            <person name="Jogler C."/>
        </authorList>
    </citation>
    <scope>NUCLEOTIDE SEQUENCE [LARGE SCALE GENOMIC DNA]</scope>
    <source>
        <strain evidence="2 3">Poly41</strain>
    </source>
</reference>
<evidence type="ECO:0000256" key="1">
    <source>
        <dbReference type="SAM" id="MobiDB-lite"/>
    </source>
</evidence>
<evidence type="ECO:0000313" key="2">
    <source>
        <dbReference type="EMBL" id="TWU37398.1"/>
    </source>
</evidence>
<feature type="region of interest" description="Disordered" evidence="1">
    <location>
        <begin position="1"/>
        <end position="21"/>
    </location>
</feature>
<dbReference type="EMBL" id="SJPV01000005">
    <property type="protein sequence ID" value="TWU37398.1"/>
    <property type="molecule type" value="Genomic_DNA"/>
</dbReference>
<gene>
    <name evidence="2" type="ORF">Poly41_35280</name>
</gene>
<accession>A0A5C6DKU9</accession>
<name>A0A5C6DKU9_9BACT</name>
<comment type="caution">
    <text evidence="2">The sequence shown here is derived from an EMBL/GenBank/DDBJ whole genome shotgun (WGS) entry which is preliminary data.</text>
</comment>
<feature type="compositionally biased region" description="Polar residues" evidence="1">
    <location>
        <begin position="1"/>
        <end position="19"/>
    </location>
</feature>
<dbReference type="Proteomes" id="UP000319143">
    <property type="component" value="Unassembled WGS sequence"/>
</dbReference>